<organism evidence="7">
    <name type="scientific">Absidia glauca</name>
    <name type="common">Pin mould</name>
    <dbReference type="NCBI Taxonomy" id="4829"/>
    <lineage>
        <taxon>Eukaryota</taxon>
        <taxon>Fungi</taxon>
        <taxon>Fungi incertae sedis</taxon>
        <taxon>Mucoromycota</taxon>
        <taxon>Mucoromycotina</taxon>
        <taxon>Mucoromycetes</taxon>
        <taxon>Mucorales</taxon>
        <taxon>Cunninghamellaceae</taxon>
        <taxon>Absidia</taxon>
    </lineage>
</organism>
<dbReference type="InterPro" id="IPR004886">
    <property type="entry name" value="Glucanosyltransferase"/>
</dbReference>
<dbReference type="AlphaFoldDB" id="A0A168NUX5"/>
<keyword evidence="4 5" id="KW-0472">Membrane</keyword>
<dbReference type="Proteomes" id="UP000078561">
    <property type="component" value="Unassembled WGS sequence"/>
</dbReference>
<evidence type="ECO:0000256" key="2">
    <source>
        <dbReference type="ARBA" id="ARBA00022729"/>
    </source>
</evidence>
<keyword evidence="4" id="KW-0449">Lipoprotein</keyword>
<dbReference type="Pfam" id="PF07983">
    <property type="entry name" value="X8"/>
    <property type="match status" value="1"/>
</dbReference>
<evidence type="ECO:0000256" key="5">
    <source>
        <dbReference type="SAM" id="Phobius"/>
    </source>
</evidence>
<dbReference type="Pfam" id="PF03198">
    <property type="entry name" value="Glyco_hydro_72"/>
    <property type="match status" value="1"/>
</dbReference>
<dbReference type="InParanoid" id="A0A168NUX5"/>
<proteinExistence type="inferred from homology"/>
<dbReference type="EC" id="2.4.1.-" evidence="4"/>
<dbReference type="InterPro" id="IPR017853">
    <property type="entry name" value="GH"/>
</dbReference>
<dbReference type="GO" id="GO:0071970">
    <property type="term" value="P:fungal-type cell wall (1-&gt;3)-beta-D-glucan biosynthetic process"/>
    <property type="evidence" value="ECO:0007669"/>
    <property type="project" value="TreeGrafter"/>
</dbReference>
<evidence type="ECO:0000259" key="6">
    <source>
        <dbReference type="SMART" id="SM00768"/>
    </source>
</evidence>
<reference evidence="7" key="1">
    <citation type="submission" date="2016-04" db="EMBL/GenBank/DDBJ databases">
        <authorList>
            <person name="Evans L.H."/>
            <person name="Alamgir A."/>
            <person name="Owens N."/>
            <person name="Weber N.D."/>
            <person name="Virtaneva K."/>
            <person name="Barbian K."/>
            <person name="Babar A."/>
            <person name="Rosenke K."/>
        </authorList>
    </citation>
    <scope>NUCLEOTIDE SEQUENCE [LARGE SCALE GENOMIC DNA]</scope>
    <source>
        <strain evidence="7">CBS 101.48</strain>
    </source>
</reference>
<keyword evidence="4" id="KW-0336">GPI-anchor</keyword>
<keyword evidence="5" id="KW-1133">Transmembrane helix</keyword>
<dbReference type="OrthoDB" id="421038at2759"/>
<evidence type="ECO:0000256" key="4">
    <source>
        <dbReference type="RuleBase" id="RU361209"/>
    </source>
</evidence>
<dbReference type="GO" id="GO:0042124">
    <property type="term" value="F:1,3-beta-glucanosyltransferase activity"/>
    <property type="evidence" value="ECO:0007669"/>
    <property type="project" value="TreeGrafter"/>
</dbReference>
<comment type="function">
    <text evidence="4">Splits internally a 1,3-beta-glucan molecule and transfers the newly generated reducing end (the donor) to the non-reducing end of another 1,3-beta-glucan molecule (the acceptor) forming a 1,3-beta linkage, resulting in the elongation of 1,3-beta-glucan chains in the cell wall.</text>
</comment>
<dbReference type="SUPFAM" id="SSF51445">
    <property type="entry name" value="(Trans)glycosidases"/>
    <property type="match status" value="1"/>
</dbReference>
<dbReference type="GO" id="GO:0031505">
    <property type="term" value="P:fungal-type cell wall organization"/>
    <property type="evidence" value="ECO:0007669"/>
    <property type="project" value="TreeGrafter"/>
</dbReference>
<sequence length="498" mass="55165">MMHTVHSYIRLFCIIWINISTITALNPIIIKGQKLFDSITKDQFFIKGVSYQPSGANQTIQDPLANADACARDAPLIKELGANVIRVYEVDASQNHDACMKVLEEHGLYLVLDIGTSTSFIHREHPAYDVPIYNAYRSVVASFVTYPHVLAFIAGNEVSNDNATTQAATYVKAVIRDMKMLMRQNKSRAVPVGYASNDDPSIRESIKDFFVCGDDEDSQADFFGVNLYEWCGGSNFDTSGYADRTREFEAYGKPVFLSEYGCNLARPRAFDEVEAIFGPRMTPVWSGGVAYEWTQEKNDYGLVKIVDGQVQPMKDYENLKQRLTVVDPKGIHMDEYNAQPTSRQCPPITESWKASTILPPTPSEGACRCMKENLSCVSSDAVVLSTSNATVGAQIDIMCGLVDCGEIREEREKYGIFSSCSPADKLSRLYHLYVAGSNNSAQCDFNGYARPALPTRNNMALCSLIKPDIKGVPSMSTITTSSSILTVLSIVLVYTIRL</sequence>
<dbReference type="Gene3D" id="3.20.20.80">
    <property type="entry name" value="Glycosidases"/>
    <property type="match status" value="1"/>
</dbReference>
<evidence type="ECO:0000256" key="1">
    <source>
        <dbReference type="ARBA" id="ARBA00007528"/>
    </source>
</evidence>
<comment type="subcellular location">
    <subcellularLocation>
        <location evidence="4">Cell membrane</location>
        <topology evidence="4">Lipid-anchor</topology>
        <topology evidence="4">GPI-anchor</topology>
    </subcellularLocation>
</comment>
<accession>A0A168NUX5</accession>
<dbReference type="OMA" id="ICLRDIP"/>
<dbReference type="GO" id="GO:0098552">
    <property type="term" value="C:side of membrane"/>
    <property type="evidence" value="ECO:0007669"/>
    <property type="project" value="UniProtKB-KW"/>
</dbReference>
<feature type="domain" description="X8" evidence="6">
    <location>
        <begin position="374"/>
        <end position="464"/>
    </location>
</feature>
<comment type="similarity">
    <text evidence="1 4">Belongs to the glycosyl hydrolase 72 family.</text>
</comment>
<dbReference type="PANTHER" id="PTHR31468">
    <property type="entry name" value="1,3-BETA-GLUCANOSYLTRANSFERASE GAS1"/>
    <property type="match status" value="1"/>
</dbReference>
<keyword evidence="2" id="KW-0732">Signal</keyword>
<keyword evidence="8" id="KW-1185">Reference proteome</keyword>
<name>A0A168NUX5_ABSGL</name>
<feature type="transmembrane region" description="Helical" evidence="5">
    <location>
        <begin position="7"/>
        <end position="30"/>
    </location>
</feature>
<dbReference type="FunCoup" id="A0A168NUX5">
    <property type="interactions" value="126"/>
</dbReference>
<dbReference type="GO" id="GO:0005886">
    <property type="term" value="C:plasma membrane"/>
    <property type="evidence" value="ECO:0007669"/>
    <property type="project" value="UniProtKB-SubCell"/>
</dbReference>
<gene>
    <name evidence="7" type="primary">ABSGL_06998.1 scaffold 8715</name>
</gene>
<keyword evidence="3" id="KW-0325">Glycoprotein</keyword>
<dbReference type="InterPro" id="IPR012946">
    <property type="entry name" value="X8"/>
</dbReference>
<evidence type="ECO:0000313" key="7">
    <source>
        <dbReference type="EMBL" id="SAM01257.1"/>
    </source>
</evidence>
<dbReference type="STRING" id="4829.A0A168NUX5"/>
<keyword evidence="5" id="KW-0812">Transmembrane</keyword>
<dbReference type="SMART" id="SM00768">
    <property type="entry name" value="X8"/>
    <property type="match status" value="1"/>
</dbReference>
<dbReference type="EMBL" id="LT553525">
    <property type="protein sequence ID" value="SAM01257.1"/>
    <property type="molecule type" value="Genomic_DNA"/>
</dbReference>
<dbReference type="PANTHER" id="PTHR31468:SF10">
    <property type="entry name" value="1,3-BETA-GLUCANOSYLTRANSFERASE GAS2"/>
    <property type="match status" value="1"/>
</dbReference>
<dbReference type="Gene3D" id="1.20.58.1040">
    <property type="match status" value="1"/>
</dbReference>
<evidence type="ECO:0000256" key="3">
    <source>
        <dbReference type="ARBA" id="ARBA00023180"/>
    </source>
</evidence>
<evidence type="ECO:0000313" key="8">
    <source>
        <dbReference type="Proteomes" id="UP000078561"/>
    </source>
</evidence>
<protein>
    <recommendedName>
        <fullName evidence="4">1,3-beta-glucanosyltransferase</fullName>
        <ecNumber evidence="4">2.4.1.-</ecNumber>
    </recommendedName>
</protein>
<keyword evidence="4" id="KW-0808">Transferase</keyword>